<dbReference type="OrthoDB" id="3061285at2759"/>
<comment type="caution">
    <text evidence="1">The sequence shown here is derived from an EMBL/GenBank/DDBJ whole genome shotgun (WGS) entry which is preliminary data.</text>
</comment>
<dbReference type="InterPro" id="IPR032675">
    <property type="entry name" value="LRR_dom_sf"/>
</dbReference>
<gene>
    <name evidence="1" type="ORF">CVT26_015383</name>
</gene>
<dbReference type="EMBL" id="NHYE01005261">
    <property type="protein sequence ID" value="PPQ75424.1"/>
    <property type="molecule type" value="Genomic_DNA"/>
</dbReference>
<dbReference type="AlphaFoldDB" id="A0A409WA92"/>
<reference evidence="1 2" key="1">
    <citation type="journal article" date="2018" name="Evol. Lett.">
        <title>Horizontal gene cluster transfer increased hallucinogenic mushroom diversity.</title>
        <authorList>
            <person name="Reynolds H.T."/>
            <person name="Vijayakumar V."/>
            <person name="Gluck-Thaler E."/>
            <person name="Korotkin H.B."/>
            <person name="Matheny P.B."/>
            <person name="Slot J.C."/>
        </authorList>
    </citation>
    <scope>NUCLEOTIDE SEQUENCE [LARGE SCALE GENOMIC DNA]</scope>
    <source>
        <strain evidence="1 2">SRW20</strain>
    </source>
</reference>
<evidence type="ECO:0000313" key="2">
    <source>
        <dbReference type="Proteomes" id="UP000284706"/>
    </source>
</evidence>
<evidence type="ECO:0008006" key="3">
    <source>
        <dbReference type="Google" id="ProtNLM"/>
    </source>
</evidence>
<dbReference type="Gene3D" id="3.80.10.10">
    <property type="entry name" value="Ribonuclease Inhibitor"/>
    <property type="match status" value="1"/>
</dbReference>
<dbReference type="Proteomes" id="UP000284706">
    <property type="component" value="Unassembled WGS sequence"/>
</dbReference>
<proteinExistence type="predicted"/>
<evidence type="ECO:0000313" key="1">
    <source>
        <dbReference type="EMBL" id="PPQ75424.1"/>
    </source>
</evidence>
<name>A0A409WA92_9AGAR</name>
<dbReference type="InParanoid" id="A0A409WA92"/>
<dbReference type="SUPFAM" id="SSF52047">
    <property type="entry name" value="RNI-like"/>
    <property type="match status" value="1"/>
</dbReference>
<protein>
    <recommendedName>
        <fullName evidence="3">F-box domain-containing protein</fullName>
    </recommendedName>
</protein>
<organism evidence="1 2">
    <name type="scientific">Gymnopilus dilepis</name>
    <dbReference type="NCBI Taxonomy" id="231916"/>
    <lineage>
        <taxon>Eukaryota</taxon>
        <taxon>Fungi</taxon>
        <taxon>Dikarya</taxon>
        <taxon>Basidiomycota</taxon>
        <taxon>Agaricomycotina</taxon>
        <taxon>Agaricomycetes</taxon>
        <taxon>Agaricomycetidae</taxon>
        <taxon>Agaricales</taxon>
        <taxon>Agaricineae</taxon>
        <taxon>Hymenogastraceae</taxon>
        <taxon>Gymnopilus</taxon>
    </lineage>
</organism>
<keyword evidence="2" id="KW-1185">Reference proteome</keyword>
<sequence>MSSSENQTCQLARMLNTPIHRLPTEVVLDIFTLYVKDRHEHIRVRRHVETVKKTDEAAPFTLSAVCGRWRLIAFASLKLWDRPIVYIQSNKQVQLQDKLLTRWIKRSGDLPVDVSILFSWSKEITWNSHDSFGVVLKTASRLEKLNLLVPPRLTSHLLKGLDGAPRLQGLRFLVPDRDYQQAIDDLASPTSVPQLPAVKDLTIKSVIDWNSSPLDFPHLVICRLEKSPADCILEILRRAPRLQRLRVLVRRGRPLGPTAFIRHGQIEDLEIEGIMGPMNVELLLSSLSLPSLQRLIFDSYGLAYSRHTKALMSLIQRSRCILRELGLALPSDQGAVQETIQIVKSLPSLKRLFLGSQLPGCDRFQWITDECFSRISDELKTFCGRENSFLRSLDSLHVDVVISGELPFSWEGLVGFLKAFYAVILKSQESEDVGCGVSTKKSAAYCQFHIHLGLKAIPDVPQAPIPKSDLAAQLLDLQSRKGISLQIVDFETGRDLVQEALSTQTVHSGGLTSIEG</sequence>
<accession>A0A409WA92</accession>